<evidence type="ECO:0000256" key="1">
    <source>
        <dbReference type="SAM" id="MobiDB-lite"/>
    </source>
</evidence>
<feature type="region of interest" description="Disordered" evidence="1">
    <location>
        <begin position="46"/>
        <end position="72"/>
    </location>
</feature>
<gene>
    <name evidence="2" type="ORF">QYM36_002943</name>
</gene>
<evidence type="ECO:0000313" key="2">
    <source>
        <dbReference type="EMBL" id="KAK2722572.1"/>
    </source>
</evidence>
<comment type="caution">
    <text evidence="2">The sequence shown here is derived from an EMBL/GenBank/DDBJ whole genome shotgun (WGS) entry which is preliminary data.</text>
</comment>
<accession>A0AA88IJ26</accession>
<reference evidence="2" key="1">
    <citation type="submission" date="2023-07" db="EMBL/GenBank/DDBJ databases">
        <title>Chromosome-level genome assembly of Artemia franciscana.</title>
        <authorList>
            <person name="Jo E."/>
        </authorList>
    </citation>
    <scope>NUCLEOTIDE SEQUENCE</scope>
    <source>
        <tissue evidence="2">Whole body</tissue>
    </source>
</reference>
<dbReference type="EMBL" id="JAVRJZ010000005">
    <property type="protein sequence ID" value="KAK2722572.1"/>
    <property type="molecule type" value="Genomic_DNA"/>
</dbReference>
<sequence length="105" mass="12034">MEISVNETEMKKPPSFVECPVCHKDFGSKSITLHLPKCIEKLSNQDKKLKKPGRQLKKEESPRPNTVSVNSSRALKNLRKYGIVDMTKFTKDELEAELNTKNINF</sequence>
<organism evidence="2 3">
    <name type="scientific">Artemia franciscana</name>
    <name type="common">Brine shrimp</name>
    <name type="synonym">Artemia sanfranciscana</name>
    <dbReference type="NCBI Taxonomy" id="6661"/>
    <lineage>
        <taxon>Eukaryota</taxon>
        <taxon>Metazoa</taxon>
        <taxon>Ecdysozoa</taxon>
        <taxon>Arthropoda</taxon>
        <taxon>Crustacea</taxon>
        <taxon>Branchiopoda</taxon>
        <taxon>Anostraca</taxon>
        <taxon>Artemiidae</taxon>
        <taxon>Artemia</taxon>
    </lineage>
</organism>
<name>A0AA88IJ26_ARTSF</name>
<keyword evidence="3" id="KW-1185">Reference proteome</keyword>
<evidence type="ECO:0000313" key="3">
    <source>
        <dbReference type="Proteomes" id="UP001187531"/>
    </source>
</evidence>
<proteinExistence type="predicted"/>
<dbReference type="Proteomes" id="UP001187531">
    <property type="component" value="Unassembled WGS sequence"/>
</dbReference>
<protein>
    <submittedName>
        <fullName evidence="2">Uncharacterized protein</fullName>
    </submittedName>
</protein>
<feature type="compositionally biased region" description="Polar residues" evidence="1">
    <location>
        <begin position="63"/>
        <end position="72"/>
    </location>
</feature>
<dbReference type="AlphaFoldDB" id="A0AA88IJ26"/>